<accession>A0AAE0RPR1</accession>
<comment type="caution">
    <text evidence="4">The sequence shown here is derived from an EMBL/GenBank/DDBJ whole genome shotgun (WGS) entry which is preliminary data.</text>
</comment>
<dbReference type="PROSITE" id="PS50017">
    <property type="entry name" value="DEATH_DOMAIN"/>
    <property type="match status" value="1"/>
</dbReference>
<reference evidence="4" key="1">
    <citation type="journal article" date="2021" name="Genome Biol. Evol.">
        <title>A High-Quality Reference Genome for a Parasitic Bivalve with Doubly Uniparental Inheritance (Bivalvia: Unionida).</title>
        <authorList>
            <person name="Smith C.H."/>
        </authorList>
    </citation>
    <scope>NUCLEOTIDE SEQUENCE</scope>
    <source>
        <strain evidence="4">CHS0354</strain>
    </source>
</reference>
<protein>
    <recommendedName>
        <fullName evidence="3">Death domain-containing protein</fullName>
    </recommendedName>
</protein>
<proteinExistence type="predicted"/>
<dbReference type="Gene3D" id="1.10.533.10">
    <property type="entry name" value="Death Domain, Fas"/>
    <property type="match status" value="1"/>
</dbReference>
<dbReference type="InterPro" id="IPR000488">
    <property type="entry name" value="Death_dom"/>
</dbReference>
<dbReference type="Proteomes" id="UP001195483">
    <property type="component" value="Unassembled WGS sequence"/>
</dbReference>
<dbReference type="EMBL" id="JAEAOA010000557">
    <property type="protein sequence ID" value="KAK3577342.1"/>
    <property type="molecule type" value="Genomic_DNA"/>
</dbReference>
<feature type="compositionally biased region" description="Polar residues" evidence="2">
    <location>
        <begin position="36"/>
        <end position="55"/>
    </location>
</feature>
<dbReference type="Gene3D" id="2.60.220.30">
    <property type="match status" value="2"/>
</dbReference>
<gene>
    <name evidence="4" type="ORF">CHS0354_008438</name>
</gene>
<keyword evidence="1" id="KW-0175">Coiled coil</keyword>
<evidence type="ECO:0000313" key="4">
    <source>
        <dbReference type="EMBL" id="KAK3577342.1"/>
    </source>
</evidence>
<dbReference type="AlphaFoldDB" id="A0AAE0RPR1"/>
<dbReference type="PANTHER" id="PTHR28336:SF3">
    <property type="entry name" value="CHROMOSOME 11 C6ORF62 HOMOLOG"/>
    <property type="match status" value="1"/>
</dbReference>
<evidence type="ECO:0000259" key="3">
    <source>
        <dbReference type="PROSITE" id="PS50017"/>
    </source>
</evidence>
<dbReference type="GO" id="GO:0007165">
    <property type="term" value="P:signal transduction"/>
    <property type="evidence" value="ECO:0007669"/>
    <property type="project" value="InterPro"/>
</dbReference>
<feature type="compositionally biased region" description="Low complexity" evidence="2">
    <location>
        <begin position="637"/>
        <end position="650"/>
    </location>
</feature>
<sequence length="1015" mass="116382">MPAQTKHGSPNHDHRSTQGSKPSGTSKAATRRKSSTSRNTKVPSKDTNMGVTKSILSVPADENNETSQKSSDRKPMVPKHIKESKQDDGLNQHITEESIEDMDRDKPSERSPETVTSIEGGGDQKIKLDQTKENELPPSKEETPETVNKANKSSAKNFDMQTFTSEINNFTEIFSSDKYTKTVDDDYPVDDLIMVVSSVSTQIEEYKQQTMSSQQQLENLKQRMAAIKEGLQMNIQKKRFQVRIDEEQSIEERELIKKLTRLNAEVAKANTELAEAVRLAAETESTAVEAELAAERAKEEAERIQEEIKFKAQVEERRRQEEIKKMEEVRRMREEEERRAEEARRAKEAEWKRRDEAAQKTHAWEMWPIYEYKIGSDFGCIIRASPSKFKESDVTCRLIDRLDCPLHFEQHEELVSTIIRIDPTSQDYKLQAAVLVAIPYVSQRSTAASREPVIKAFINGHWKEIETTDTVFDSHKDMKFAQIETPSLTTFAVFTRLKREYVSVSKRGGKVTSSVDQRITITVPKDAIKGKDLMLMEVQPVDTSSVNDIRLRTPACRGLLAASPIVRTSWESSEFQKPLTITIPCPPNPARAKKLAAMRKLKEEKMKNPPKVVIKLPHEEEKEKEEKRKKIEELRQAQKQQQGEGQQPEGEVVEKKQARWYMGEYGSNEDDENDHLYLVSGSSSDRWTVIPEVKVIQVKLDLLQFDLDRPLESFMVLRTRTNVEPDQVAPMAHQLTGLLTQKFAQVILKQRSDDPFDTVLQVVHVSKTDKTLKRLSEEGYDDGPEPSPAVAINEGDVIEVSFRGNVKSTQDEDNLKFVFNSNMESETEFQASEVDRYLQKNFPTYRGVVEVYKKYPVRSSKKLRRRDSMEEMDTTPVETKKELLCELPLTVPKYHVEPNKSPTRAPITIVNDRDPINEQLMRQLAEEMGDEWKTVAYLLNVSKARVQAIQRNVNVYDQPEEDARFDMLMTWLKKMPKATDKVAILSNAFLRCGRGDLAEEIRARDREFRQGHARL</sequence>
<organism evidence="4 5">
    <name type="scientific">Potamilus streckersoni</name>
    <dbReference type="NCBI Taxonomy" id="2493646"/>
    <lineage>
        <taxon>Eukaryota</taxon>
        <taxon>Metazoa</taxon>
        <taxon>Spiralia</taxon>
        <taxon>Lophotrochozoa</taxon>
        <taxon>Mollusca</taxon>
        <taxon>Bivalvia</taxon>
        <taxon>Autobranchia</taxon>
        <taxon>Heteroconchia</taxon>
        <taxon>Palaeoheterodonta</taxon>
        <taxon>Unionida</taxon>
        <taxon>Unionoidea</taxon>
        <taxon>Unionidae</taxon>
        <taxon>Ambleminae</taxon>
        <taxon>Lampsilini</taxon>
        <taxon>Potamilus</taxon>
    </lineage>
</organism>
<evidence type="ECO:0000313" key="5">
    <source>
        <dbReference type="Proteomes" id="UP001195483"/>
    </source>
</evidence>
<feature type="compositionally biased region" description="Basic and acidic residues" evidence="2">
    <location>
        <begin position="122"/>
        <end position="143"/>
    </location>
</feature>
<dbReference type="InterPro" id="IPR011029">
    <property type="entry name" value="DEATH-like_dom_sf"/>
</dbReference>
<evidence type="ECO:0000256" key="1">
    <source>
        <dbReference type="SAM" id="Coils"/>
    </source>
</evidence>
<keyword evidence="5" id="KW-1185">Reference proteome</keyword>
<feature type="compositionally biased region" description="Polar residues" evidence="2">
    <location>
        <begin position="17"/>
        <end position="28"/>
    </location>
</feature>
<dbReference type="PANTHER" id="PTHR28336">
    <property type="entry name" value="BA1-643"/>
    <property type="match status" value="1"/>
</dbReference>
<name>A0AAE0RPR1_9BIVA</name>
<feature type="region of interest" description="Disordered" evidence="2">
    <location>
        <begin position="1"/>
        <end position="154"/>
    </location>
</feature>
<reference evidence="4" key="2">
    <citation type="journal article" date="2021" name="Genome Biol. Evol.">
        <title>Developing a high-quality reference genome for a parasitic bivalve with doubly uniparental inheritance (Bivalvia: Unionida).</title>
        <authorList>
            <person name="Smith C.H."/>
        </authorList>
    </citation>
    <scope>NUCLEOTIDE SEQUENCE</scope>
    <source>
        <strain evidence="4">CHS0354</strain>
        <tissue evidence="4">Mantle</tissue>
    </source>
</reference>
<evidence type="ECO:0000256" key="2">
    <source>
        <dbReference type="SAM" id="MobiDB-lite"/>
    </source>
</evidence>
<feature type="compositionally biased region" description="Basic and acidic residues" evidence="2">
    <location>
        <begin position="616"/>
        <end position="636"/>
    </location>
</feature>
<reference evidence="4" key="3">
    <citation type="submission" date="2023-05" db="EMBL/GenBank/DDBJ databases">
        <authorList>
            <person name="Smith C.H."/>
        </authorList>
    </citation>
    <scope>NUCLEOTIDE SEQUENCE</scope>
    <source>
        <strain evidence="4">CHS0354</strain>
        <tissue evidence="4">Mantle</tissue>
    </source>
</reference>
<feature type="domain" description="Death" evidence="3">
    <location>
        <begin position="917"/>
        <end position="1005"/>
    </location>
</feature>
<dbReference type="SUPFAM" id="SSF47986">
    <property type="entry name" value="DEATH domain"/>
    <property type="match status" value="1"/>
</dbReference>
<feature type="compositionally biased region" description="Polar residues" evidence="2">
    <location>
        <begin position="145"/>
        <end position="154"/>
    </location>
</feature>
<feature type="region of interest" description="Disordered" evidence="2">
    <location>
        <begin position="606"/>
        <end position="653"/>
    </location>
</feature>
<feature type="compositionally biased region" description="Basic and acidic residues" evidence="2">
    <location>
        <begin position="70"/>
        <end position="112"/>
    </location>
</feature>
<feature type="coiled-coil region" evidence="1">
    <location>
        <begin position="252"/>
        <end position="352"/>
    </location>
</feature>